<accession>A0A4E0RT26</accession>
<organism evidence="3 4">
    <name type="scientific">Fasciola hepatica</name>
    <name type="common">Liver fluke</name>
    <dbReference type="NCBI Taxonomy" id="6192"/>
    <lineage>
        <taxon>Eukaryota</taxon>
        <taxon>Metazoa</taxon>
        <taxon>Spiralia</taxon>
        <taxon>Lophotrochozoa</taxon>
        <taxon>Platyhelminthes</taxon>
        <taxon>Trematoda</taxon>
        <taxon>Digenea</taxon>
        <taxon>Plagiorchiida</taxon>
        <taxon>Echinostomata</taxon>
        <taxon>Echinostomatoidea</taxon>
        <taxon>Fasciolidae</taxon>
        <taxon>Fasciola</taxon>
    </lineage>
</organism>
<keyword evidence="4" id="KW-1185">Reference proteome</keyword>
<feature type="region of interest" description="Disordered" evidence="2">
    <location>
        <begin position="1"/>
        <end position="40"/>
    </location>
</feature>
<feature type="region of interest" description="Disordered" evidence="2">
    <location>
        <begin position="357"/>
        <end position="386"/>
    </location>
</feature>
<protein>
    <submittedName>
        <fullName evidence="3">Uncharacterized protein</fullName>
    </submittedName>
</protein>
<keyword evidence="1" id="KW-0175">Coiled coil</keyword>
<feature type="compositionally biased region" description="Basic residues" evidence="2">
    <location>
        <begin position="1"/>
        <end position="16"/>
    </location>
</feature>
<dbReference type="Proteomes" id="UP000230066">
    <property type="component" value="Unassembled WGS sequence"/>
</dbReference>
<proteinExistence type="predicted"/>
<dbReference type="EMBL" id="JXXN02001648">
    <property type="protein sequence ID" value="THD24348.1"/>
    <property type="molecule type" value="Genomic_DNA"/>
</dbReference>
<comment type="caution">
    <text evidence="3">The sequence shown here is derived from an EMBL/GenBank/DDBJ whole genome shotgun (WGS) entry which is preliminary data.</text>
</comment>
<reference evidence="3" key="1">
    <citation type="submission" date="2019-03" db="EMBL/GenBank/DDBJ databases">
        <title>Improved annotation for the trematode Fasciola hepatica.</title>
        <authorList>
            <person name="Choi Y.-J."/>
            <person name="Martin J."/>
            <person name="Mitreva M."/>
        </authorList>
    </citation>
    <scope>NUCLEOTIDE SEQUENCE [LARGE SCALE GENOMIC DNA]</scope>
</reference>
<name>A0A4E0RT26_FASHE</name>
<evidence type="ECO:0000256" key="2">
    <source>
        <dbReference type="SAM" id="MobiDB-lite"/>
    </source>
</evidence>
<gene>
    <name evidence="3" type="ORF">D915_004978</name>
</gene>
<feature type="compositionally biased region" description="Polar residues" evidence="2">
    <location>
        <begin position="357"/>
        <end position="369"/>
    </location>
</feature>
<evidence type="ECO:0000256" key="1">
    <source>
        <dbReference type="SAM" id="Coils"/>
    </source>
</evidence>
<feature type="coiled-coil region" evidence="1">
    <location>
        <begin position="121"/>
        <end position="181"/>
    </location>
</feature>
<evidence type="ECO:0000313" key="4">
    <source>
        <dbReference type="Proteomes" id="UP000230066"/>
    </source>
</evidence>
<sequence>MNSKSPRRIGFKTRGRRSLEKSKSKSFLKPSRNLTPEPKQQNFCAVMDRRHTDDLLEETNSLKLKIAFLSAENGSLKSRCRQLTDQVMKKDKELTTLTDPTENAKLLQNLGENRLQTVRAFRQLHQRLYKLEGQLKEKEAQYSQIVTDLKFTRVEELRIQLETAFAEIERLQNLARNQSIELDHWRGLQQIRSNKRKNDPEFMELVRRVKTLGQVIKSMDEQKKELMARNDYLVNRMREVLANNPSSIKDFEKNSNQLGDQEENGALQDAEGEQNNSKESVLLAKLVESKLSEGVRYNQPIARPIPARNDFADELVSARNQTNSLERSNKHLREEVAFYKRQMELTKLQLDNVSENQSSARTFESSPRLRQSLRKARDPISANVSTTANLTKDEQSAILIQRAWRQHRTRGLGLRKHQRAQDMQERAEAREKEAATRLIKSTIHGHLSRESSLRVNQNNDVESVTDEMDTVTFATESSGTGSVISQENKSKGMTDLKAAIHGHLEREKSLSSLQTSDSL</sequence>
<evidence type="ECO:0000313" key="3">
    <source>
        <dbReference type="EMBL" id="THD24348.1"/>
    </source>
</evidence>
<feature type="coiled-coil region" evidence="1">
    <location>
        <begin position="315"/>
        <end position="356"/>
    </location>
</feature>
<dbReference type="AlphaFoldDB" id="A0A4E0RT26"/>